<organism evidence="1 2">
    <name type="scientific">Pontibacterium sinense</name>
    <dbReference type="NCBI Taxonomy" id="2781979"/>
    <lineage>
        <taxon>Bacteria</taxon>
        <taxon>Pseudomonadati</taxon>
        <taxon>Pseudomonadota</taxon>
        <taxon>Gammaproteobacteria</taxon>
        <taxon>Oceanospirillales</taxon>
        <taxon>Oceanospirillaceae</taxon>
        <taxon>Pontibacterium</taxon>
    </lineage>
</organism>
<protein>
    <submittedName>
        <fullName evidence="1">Alkaline phosphatase family protein</fullName>
    </submittedName>
</protein>
<evidence type="ECO:0000313" key="1">
    <source>
        <dbReference type="EMBL" id="MBE9398444.1"/>
    </source>
</evidence>
<gene>
    <name evidence="1" type="ORF">IOQ59_14380</name>
</gene>
<dbReference type="InterPro" id="IPR018946">
    <property type="entry name" value="PhoD-like_MPP"/>
</dbReference>
<dbReference type="AlphaFoldDB" id="A0A8J7K020"/>
<comment type="caution">
    <text evidence="1">The sequence shown here is derived from an EMBL/GenBank/DDBJ whole genome shotgun (WGS) entry which is preliminary data.</text>
</comment>
<dbReference type="SUPFAM" id="SSF56300">
    <property type="entry name" value="Metallo-dependent phosphatases"/>
    <property type="match status" value="1"/>
</dbReference>
<accession>A0A8J7K020</accession>
<dbReference type="EMBL" id="JADEYS010000015">
    <property type="protein sequence ID" value="MBE9398444.1"/>
    <property type="molecule type" value="Genomic_DNA"/>
</dbReference>
<dbReference type="InterPro" id="IPR038607">
    <property type="entry name" value="PhoD-like_sf"/>
</dbReference>
<dbReference type="InterPro" id="IPR029052">
    <property type="entry name" value="Metallo-depent_PP-like"/>
</dbReference>
<dbReference type="PANTHER" id="PTHR37031">
    <property type="entry name" value="METALLOPHOSPHATASE BINDING DOMAIN PROTEIN"/>
    <property type="match status" value="1"/>
</dbReference>
<dbReference type="PANTHER" id="PTHR37031:SF2">
    <property type="entry name" value="PHOD-LIKE PHOSPHATASE METALLOPHOSPHATASE DOMAIN-CONTAINING PROTEIN"/>
    <property type="match status" value="1"/>
</dbReference>
<sequence length="636" mass="71964">MVDALPELIAGPVVRRLQPEQMVLWFVCSRQVEAVLELYRDDDAVESYPLNGSNTEILPIGERAYVYLVNVTPNSRLPLGERFEYDLKFSGGEGTQGLAQLQPTLLYPGEARPSLVIKSRLDKVLHGSCRKPHYPSDDGLLQADLVLQSSVQNAEERPALLLMSGDQIYADDVAGPMLTAIHQVIELLGLQSETLSGATVNDSEELYRNTCCYYQRENLLPHNRANETLRDKFFGGAKKPIFTADGAHNHLITLGEVLAMYLLVWSPSLWAYVKTNVSDVDENYRDRYLEEQKQLAHFAEGLPRVQRAMAHLPVYMIFDDHDVTDDWNLTRGWEDAAYGHPFSRRIIGNALIGYWVCQGWGNAPQHFTDEVLPSVRNYFDTPDSKQHNALIDCLLDFGHWHYTLPTSPKLVVLDTRTHRWWSENSLSKPSGLMDWEAMSELQQELIDESAVVIVSPAPIFGVKLIETIQRVFTYFGHALTVDAENWMAHPGSASTLLNIIRHPKTPQNFVILSGDVHYSFVYDVVVRHRKNSPSIWQITCSGMKNEFPPKLLPWLDRINRMLYGSRSPLNWFTKRRHMRIKARRPTEEPNHLHNGSGLGLVCLGPEGQPISISVLGANGSRTHFPDPKGEQPLVSD</sequence>
<evidence type="ECO:0000313" key="2">
    <source>
        <dbReference type="Proteomes" id="UP000640333"/>
    </source>
</evidence>
<dbReference type="Gene3D" id="3.60.21.70">
    <property type="entry name" value="PhoD-like phosphatase"/>
    <property type="match status" value="1"/>
</dbReference>
<proteinExistence type="predicted"/>
<keyword evidence="2" id="KW-1185">Reference proteome</keyword>
<reference evidence="1" key="1">
    <citation type="submission" date="2020-10" db="EMBL/GenBank/DDBJ databases">
        <title>Bacterium isolated from coastal waters sediment.</title>
        <authorList>
            <person name="Chen R.-J."/>
            <person name="Lu D.-C."/>
            <person name="Zhu K.-L."/>
            <person name="Du Z.-J."/>
        </authorList>
    </citation>
    <scope>NUCLEOTIDE SEQUENCE</scope>
    <source>
        <strain evidence="1">N1Y112</strain>
    </source>
</reference>
<dbReference type="CDD" id="cd07389">
    <property type="entry name" value="MPP_PhoD"/>
    <property type="match status" value="1"/>
</dbReference>
<name>A0A8J7K020_9GAMM</name>
<dbReference type="Proteomes" id="UP000640333">
    <property type="component" value="Unassembled WGS sequence"/>
</dbReference>